<feature type="domain" description="FAD/NAD(P)-binding" evidence="8">
    <location>
        <begin position="7"/>
        <end position="219"/>
    </location>
</feature>
<keyword evidence="4" id="KW-1015">Disulfide bond</keyword>
<dbReference type="Pfam" id="PF07992">
    <property type="entry name" value="Pyr_redox_2"/>
    <property type="match status" value="2"/>
</dbReference>
<gene>
    <name evidence="9" type="ORF">CUU80_10075</name>
</gene>
<name>A0A2M9HNA4_9BIFI</name>
<dbReference type="EMBL" id="PGLQ01000011">
    <property type="protein sequence ID" value="PJM78302.1"/>
    <property type="molecule type" value="Genomic_DNA"/>
</dbReference>
<feature type="domain" description="FAD/NAD(P)-binding" evidence="8">
    <location>
        <begin position="314"/>
        <end position="390"/>
    </location>
</feature>
<evidence type="ECO:0000256" key="2">
    <source>
        <dbReference type="ARBA" id="ARBA00022827"/>
    </source>
</evidence>
<dbReference type="InterPro" id="IPR008255">
    <property type="entry name" value="Pyr_nucl-diS_OxRdtase_2_AS"/>
</dbReference>
<evidence type="ECO:0000256" key="4">
    <source>
        <dbReference type="ARBA" id="ARBA00023157"/>
    </source>
</evidence>
<evidence type="ECO:0000256" key="1">
    <source>
        <dbReference type="ARBA" id="ARBA00022630"/>
    </source>
</evidence>
<evidence type="ECO:0000313" key="9">
    <source>
        <dbReference type="EMBL" id="PJM78302.1"/>
    </source>
</evidence>
<organism evidence="9 10">
    <name type="scientific">Bifidobacterium scaligerum</name>
    <dbReference type="NCBI Taxonomy" id="2052656"/>
    <lineage>
        <taxon>Bacteria</taxon>
        <taxon>Bacillati</taxon>
        <taxon>Actinomycetota</taxon>
        <taxon>Actinomycetes</taxon>
        <taxon>Bifidobacteriales</taxon>
        <taxon>Bifidobacteriaceae</taxon>
        <taxon>Bifidobacterium</taxon>
    </lineage>
</organism>
<evidence type="ECO:0000256" key="5">
    <source>
        <dbReference type="ARBA" id="ARBA00023284"/>
    </source>
</evidence>
<protein>
    <submittedName>
        <fullName evidence="9">Thioredoxin reductase</fullName>
    </submittedName>
</protein>
<dbReference type="Proteomes" id="UP000228755">
    <property type="component" value="Unassembled WGS sequence"/>
</dbReference>
<evidence type="ECO:0000256" key="7">
    <source>
        <dbReference type="SAM" id="MobiDB-lite"/>
    </source>
</evidence>
<keyword evidence="5" id="KW-0676">Redox-active center</keyword>
<comment type="catalytic activity">
    <reaction evidence="6">
        <text>[thioredoxin]-dithiol + NADP(+) = [thioredoxin]-disulfide + NADPH + H(+)</text>
        <dbReference type="Rhea" id="RHEA:20345"/>
        <dbReference type="Rhea" id="RHEA-COMP:10698"/>
        <dbReference type="Rhea" id="RHEA-COMP:10700"/>
        <dbReference type="ChEBI" id="CHEBI:15378"/>
        <dbReference type="ChEBI" id="CHEBI:29950"/>
        <dbReference type="ChEBI" id="CHEBI:50058"/>
        <dbReference type="ChEBI" id="CHEBI:57783"/>
        <dbReference type="ChEBI" id="CHEBI:58349"/>
        <dbReference type="EC" id="1.8.1.9"/>
    </reaction>
</comment>
<evidence type="ECO:0000256" key="6">
    <source>
        <dbReference type="ARBA" id="ARBA00048132"/>
    </source>
</evidence>
<dbReference type="PANTHER" id="PTHR48105">
    <property type="entry name" value="THIOREDOXIN REDUCTASE 1-RELATED-RELATED"/>
    <property type="match status" value="1"/>
</dbReference>
<dbReference type="Gene3D" id="3.50.50.60">
    <property type="entry name" value="FAD/NAD(P)-binding domain"/>
    <property type="match status" value="3"/>
</dbReference>
<sequence>MFHVKHRVIIIGSGPAGYTAGIYLGRAGFNPLIITGALAPGGQLVNTTEVENFPGFPDGILGPELMDRMREQAERFGAEFLPADVVSVEALPQHDGRPQYRLTTSDDEQFETAAVIVATGSNVRKLGVPGEEEMSGNGVSYCATCDGFFFKNKPIVVVGGGDSAFEEALFLTRFGSSVTLIHRRDTFRASQIMVERAKANPKLTLLTNTVVTAINSDSPSAAEPAAKSNSITPTPANADANQADTDSSRAETSTATPSPSITLPGVGNKSQGDSVLGGTVLGNTVLGGKLSLNAGSLLSGLPQRPQKHVTSATLRNTVTGEESTLDCNAIFVAIGHTPATDFVADVVNRDADGYIIVDGGSTLTNAPGIFAAGDCVDRTYRQAISAAGMGCRAALDAQSYLEEA</sequence>
<dbReference type="SUPFAM" id="SSF51905">
    <property type="entry name" value="FAD/NAD(P)-binding domain"/>
    <property type="match status" value="1"/>
</dbReference>
<dbReference type="PROSITE" id="PS00573">
    <property type="entry name" value="PYRIDINE_REDOX_2"/>
    <property type="match status" value="1"/>
</dbReference>
<dbReference type="PRINTS" id="PR00469">
    <property type="entry name" value="PNDRDTASEII"/>
</dbReference>
<feature type="compositionally biased region" description="Polar residues" evidence="7">
    <location>
        <begin position="227"/>
        <end position="261"/>
    </location>
</feature>
<dbReference type="OrthoDB" id="9806179at2"/>
<evidence type="ECO:0000259" key="8">
    <source>
        <dbReference type="Pfam" id="PF07992"/>
    </source>
</evidence>
<keyword evidence="10" id="KW-1185">Reference proteome</keyword>
<evidence type="ECO:0000313" key="10">
    <source>
        <dbReference type="Proteomes" id="UP000228755"/>
    </source>
</evidence>
<dbReference type="GO" id="GO:0004791">
    <property type="term" value="F:thioredoxin-disulfide reductase (NADPH) activity"/>
    <property type="evidence" value="ECO:0007669"/>
    <property type="project" value="UniProtKB-EC"/>
</dbReference>
<keyword evidence="1" id="KW-0285">Flavoprotein</keyword>
<evidence type="ECO:0000256" key="3">
    <source>
        <dbReference type="ARBA" id="ARBA00023002"/>
    </source>
</evidence>
<dbReference type="InterPro" id="IPR050097">
    <property type="entry name" value="Ferredoxin-NADP_redctase_2"/>
</dbReference>
<keyword evidence="3" id="KW-0560">Oxidoreductase</keyword>
<dbReference type="PRINTS" id="PR00368">
    <property type="entry name" value="FADPNR"/>
</dbReference>
<feature type="region of interest" description="Disordered" evidence="7">
    <location>
        <begin position="217"/>
        <end position="269"/>
    </location>
</feature>
<comment type="caution">
    <text evidence="9">The sequence shown here is derived from an EMBL/GenBank/DDBJ whole genome shotgun (WGS) entry which is preliminary data.</text>
</comment>
<dbReference type="InterPro" id="IPR023753">
    <property type="entry name" value="FAD/NAD-binding_dom"/>
</dbReference>
<reference evidence="9 10" key="1">
    <citation type="submission" date="2017-11" db="EMBL/GenBank/DDBJ databases">
        <title>Draft genome sequences of strains TRE 1, TRE D, TRE H and TRI 7, isolated from tamarins, belonging to four potential novel Bifidobacterium species.</title>
        <authorList>
            <person name="Mattarelli P."/>
            <person name="Modesto M."/>
            <person name="Bonetti A."/>
            <person name="Puglisi E."/>
            <person name="Morelli L."/>
        </authorList>
    </citation>
    <scope>NUCLEOTIDE SEQUENCE [LARGE SCALE GENOMIC DNA]</scope>
    <source>
        <strain evidence="10">TRED</strain>
    </source>
</reference>
<dbReference type="AlphaFoldDB" id="A0A2M9HNA4"/>
<proteinExistence type="predicted"/>
<keyword evidence="2" id="KW-0274">FAD</keyword>
<dbReference type="InterPro" id="IPR036188">
    <property type="entry name" value="FAD/NAD-bd_sf"/>
</dbReference>
<accession>A0A2M9HNA4</accession>